<evidence type="ECO:0000256" key="1">
    <source>
        <dbReference type="SAM" id="Phobius"/>
    </source>
</evidence>
<dbReference type="EMBL" id="CP141059">
    <property type="protein sequence ID" value="WQQ27282.1"/>
    <property type="molecule type" value="Genomic_DNA"/>
</dbReference>
<dbReference type="RefSeq" id="WP_322937861.1">
    <property type="nucleotide sequence ID" value="NZ_CP141059.1"/>
</dbReference>
<proteinExistence type="predicted"/>
<keyword evidence="1" id="KW-0812">Transmembrane</keyword>
<protein>
    <submittedName>
        <fullName evidence="2">Uncharacterized protein</fullName>
    </submittedName>
</protein>
<dbReference type="Proteomes" id="UP001327225">
    <property type="component" value="Chromosome"/>
</dbReference>
<accession>A0ABZ0ZSV5</accession>
<organism evidence="2 3">
    <name type="scientific">Nocardioides bizhenqiangii</name>
    <dbReference type="NCBI Taxonomy" id="3095076"/>
    <lineage>
        <taxon>Bacteria</taxon>
        <taxon>Bacillati</taxon>
        <taxon>Actinomycetota</taxon>
        <taxon>Actinomycetes</taxon>
        <taxon>Propionibacteriales</taxon>
        <taxon>Nocardioidaceae</taxon>
        <taxon>Nocardioides</taxon>
    </lineage>
</organism>
<feature type="transmembrane region" description="Helical" evidence="1">
    <location>
        <begin position="139"/>
        <end position="159"/>
    </location>
</feature>
<name>A0ABZ0ZSV5_9ACTN</name>
<keyword evidence="3" id="KW-1185">Reference proteome</keyword>
<sequence length="165" mass="17336">MTAALMRGPIRTMKSASGVSIVPFELAGTDQRAREILAGWGDDGVDAARRSLYLDFPFLLGYAGLGALLAAASAEPVGDAGRAWLTPIGWGAAAGAVLAGVLDAVENLALLRTIRAWRDPGADLGQEARLARQAARTKFGLVYLVAGWLLLIVTPVLLLDRLEAL</sequence>
<keyword evidence="1" id="KW-0472">Membrane</keyword>
<feature type="transmembrane region" description="Helical" evidence="1">
    <location>
        <begin position="84"/>
        <end position="105"/>
    </location>
</feature>
<evidence type="ECO:0000313" key="2">
    <source>
        <dbReference type="EMBL" id="WQQ27282.1"/>
    </source>
</evidence>
<reference evidence="3" key="1">
    <citation type="submission" date="2023-12" db="EMBL/GenBank/DDBJ databases">
        <title>Novel species in genus Nocardioides.</title>
        <authorList>
            <person name="Zhou H."/>
        </authorList>
    </citation>
    <scope>NUCLEOTIDE SEQUENCE [LARGE SCALE GENOMIC DNA]</scope>
    <source>
        <strain evidence="3">HM61</strain>
    </source>
</reference>
<evidence type="ECO:0000313" key="3">
    <source>
        <dbReference type="Proteomes" id="UP001327225"/>
    </source>
</evidence>
<keyword evidence="1" id="KW-1133">Transmembrane helix</keyword>
<feature type="transmembrane region" description="Helical" evidence="1">
    <location>
        <begin position="52"/>
        <end position="72"/>
    </location>
</feature>
<gene>
    <name evidence="2" type="ORF">SHK19_03420</name>
</gene>